<evidence type="ECO:0000256" key="1">
    <source>
        <dbReference type="SAM" id="MobiDB-lite"/>
    </source>
</evidence>
<gene>
    <name evidence="2" type="ORF">CRE_27690</name>
</gene>
<accession>E3MKJ4</accession>
<evidence type="ECO:0000313" key="3">
    <source>
        <dbReference type="Proteomes" id="UP000008281"/>
    </source>
</evidence>
<sequence length="273" mass="30743">MSVRDYSPELGLHDDDFVVEGSNVEDENVEENGEEEEEKEEEEEEVPAKKPKLSADRKIAASSNGANQDQAPPSARTRAASTRPPKQQTAPRRRQARSGRSTNMQSAPQPGARSFDPMHHQTVKRVSSLPPVRASRQDSIGPKCRRRSVSPTKSEVTDERLCFLREYMALKTLTKKEMEEFDNGGLMPPHRKICTHPVVVGAAEAKKEYATTGKKAEILAFKNVLRMMAELRLTSKKQTLLKALKDEKEKELAALKVDEEINEEAMETAWRQF</sequence>
<dbReference type="EMBL" id="DS268452">
    <property type="protein sequence ID" value="EFP04023.1"/>
    <property type="molecule type" value="Genomic_DNA"/>
</dbReference>
<protein>
    <submittedName>
        <fullName evidence="2">Uncharacterized protein</fullName>
    </submittedName>
</protein>
<dbReference type="Proteomes" id="UP000008281">
    <property type="component" value="Unassembled WGS sequence"/>
</dbReference>
<feature type="compositionally biased region" description="Polar residues" evidence="1">
    <location>
        <begin position="98"/>
        <end position="108"/>
    </location>
</feature>
<organism evidence="3">
    <name type="scientific">Caenorhabditis remanei</name>
    <name type="common">Caenorhabditis vulgaris</name>
    <dbReference type="NCBI Taxonomy" id="31234"/>
    <lineage>
        <taxon>Eukaryota</taxon>
        <taxon>Metazoa</taxon>
        <taxon>Ecdysozoa</taxon>
        <taxon>Nematoda</taxon>
        <taxon>Chromadorea</taxon>
        <taxon>Rhabditida</taxon>
        <taxon>Rhabditina</taxon>
        <taxon>Rhabditomorpha</taxon>
        <taxon>Rhabditoidea</taxon>
        <taxon>Rhabditidae</taxon>
        <taxon>Peloderinae</taxon>
        <taxon>Caenorhabditis</taxon>
    </lineage>
</organism>
<feature type="region of interest" description="Disordered" evidence="1">
    <location>
        <begin position="1"/>
        <end position="152"/>
    </location>
</feature>
<name>E3MKJ4_CAERE</name>
<keyword evidence="3" id="KW-1185">Reference proteome</keyword>
<reference evidence="2" key="1">
    <citation type="submission" date="2007-07" db="EMBL/GenBank/DDBJ databases">
        <title>PCAP assembly of the Caenorhabditis remanei genome.</title>
        <authorList>
            <consortium name="The Caenorhabditis remanei Sequencing Consortium"/>
            <person name="Wilson R.K."/>
        </authorList>
    </citation>
    <scope>NUCLEOTIDE SEQUENCE [LARGE SCALE GENOMIC DNA]</scope>
    <source>
        <strain evidence="2">PB4641</strain>
    </source>
</reference>
<evidence type="ECO:0000313" key="2">
    <source>
        <dbReference type="EMBL" id="EFP04023.1"/>
    </source>
</evidence>
<dbReference type="AlphaFoldDB" id="E3MKJ4"/>
<feature type="compositionally biased region" description="Polar residues" evidence="1">
    <location>
        <begin position="61"/>
        <end position="71"/>
    </location>
</feature>
<dbReference type="HOGENOM" id="CLU_1020263_0_0_1"/>
<feature type="compositionally biased region" description="Acidic residues" evidence="1">
    <location>
        <begin position="23"/>
        <end position="45"/>
    </location>
</feature>
<proteinExistence type="predicted"/>